<evidence type="ECO:0000256" key="1">
    <source>
        <dbReference type="SAM" id="MobiDB-lite"/>
    </source>
</evidence>
<comment type="caution">
    <text evidence="2">The sequence shown here is derived from an EMBL/GenBank/DDBJ whole genome shotgun (WGS) entry which is preliminary data.</text>
</comment>
<dbReference type="Proteomes" id="UP001151760">
    <property type="component" value="Unassembled WGS sequence"/>
</dbReference>
<keyword evidence="3" id="KW-1185">Reference proteome</keyword>
<evidence type="ECO:0000313" key="3">
    <source>
        <dbReference type="Proteomes" id="UP001151760"/>
    </source>
</evidence>
<organism evidence="2 3">
    <name type="scientific">Tanacetum coccineum</name>
    <dbReference type="NCBI Taxonomy" id="301880"/>
    <lineage>
        <taxon>Eukaryota</taxon>
        <taxon>Viridiplantae</taxon>
        <taxon>Streptophyta</taxon>
        <taxon>Embryophyta</taxon>
        <taxon>Tracheophyta</taxon>
        <taxon>Spermatophyta</taxon>
        <taxon>Magnoliopsida</taxon>
        <taxon>eudicotyledons</taxon>
        <taxon>Gunneridae</taxon>
        <taxon>Pentapetalae</taxon>
        <taxon>asterids</taxon>
        <taxon>campanulids</taxon>
        <taxon>Asterales</taxon>
        <taxon>Asteraceae</taxon>
        <taxon>Asteroideae</taxon>
        <taxon>Anthemideae</taxon>
        <taxon>Anthemidinae</taxon>
        <taxon>Tanacetum</taxon>
    </lineage>
</organism>
<sequence>MVPRKILTRSGLISLNTARQSHFNVVRTNQVNVVKASACWVWRPIKPNSASITLKRYDYVDVRGRFRKPLKKQYDDLRTEFNKSEFNLVVLNVELEELIEKKESNKLKLNKFENASKSLDKLMRSQISDKSRKGVGFENDGAPTIMRDWVSDDEEQDESKPNSEKKTVIPTVKNIEFIRPKQQEKSVRKPVKYAEMYSVNLLIEKRAGAEVEQEMDKSQIQDGIVGIIEDLNEELLDDFNKMNIKFRGGLLGIKVFILCIAKHNLVLLKIHGNMLSVENCQQLVKTEENILSNINADWETRYAKEGNEINIIDGVMICFKEKI</sequence>
<dbReference type="EMBL" id="BQNB010021075">
    <property type="protein sequence ID" value="GJU02579.1"/>
    <property type="molecule type" value="Genomic_DNA"/>
</dbReference>
<name>A0ABQ5IUD5_9ASTR</name>
<protein>
    <submittedName>
        <fullName evidence="2">Uncharacterized protein</fullName>
    </submittedName>
</protein>
<feature type="region of interest" description="Disordered" evidence="1">
    <location>
        <begin position="132"/>
        <end position="166"/>
    </location>
</feature>
<accession>A0ABQ5IUD5</accession>
<gene>
    <name evidence="2" type="ORF">Tco_1112917</name>
</gene>
<reference evidence="2" key="2">
    <citation type="submission" date="2022-01" db="EMBL/GenBank/DDBJ databases">
        <authorList>
            <person name="Yamashiro T."/>
            <person name="Shiraishi A."/>
            <person name="Satake H."/>
            <person name="Nakayama K."/>
        </authorList>
    </citation>
    <scope>NUCLEOTIDE SEQUENCE</scope>
</reference>
<evidence type="ECO:0000313" key="2">
    <source>
        <dbReference type="EMBL" id="GJU02579.1"/>
    </source>
</evidence>
<reference evidence="2" key="1">
    <citation type="journal article" date="2022" name="Int. J. Mol. Sci.">
        <title>Draft Genome of Tanacetum Coccineum: Genomic Comparison of Closely Related Tanacetum-Family Plants.</title>
        <authorList>
            <person name="Yamashiro T."/>
            <person name="Shiraishi A."/>
            <person name="Nakayama K."/>
            <person name="Satake H."/>
        </authorList>
    </citation>
    <scope>NUCLEOTIDE SEQUENCE</scope>
</reference>
<proteinExistence type="predicted"/>